<proteinExistence type="predicted"/>
<dbReference type="EMBL" id="CP140153">
    <property type="protein sequence ID" value="WQH16629.1"/>
    <property type="molecule type" value="Genomic_DNA"/>
</dbReference>
<feature type="transmembrane region" description="Helical" evidence="2">
    <location>
        <begin position="26"/>
        <end position="50"/>
    </location>
</feature>
<gene>
    <name evidence="3" type="ORF">SR882_01635</name>
</gene>
<dbReference type="Proteomes" id="UP001327459">
    <property type="component" value="Chromosome"/>
</dbReference>
<name>A0ABZ0YYK4_9GAMM</name>
<evidence type="ECO:0000256" key="2">
    <source>
        <dbReference type="SAM" id="Phobius"/>
    </source>
</evidence>
<evidence type="ECO:0000313" key="4">
    <source>
        <dbReference type="Proteomes" id="UP001327459"/>
    </source>
</evidence>
<keyword evidence="4" id="KW-1185">Reference proteome</keyword>
<dbReference type="Pfam" id="PF04367">
    <property type="entry name" value="DUF502"/>
    <property type="match status" value="1"/>
</dbReference>
<dbReference type="PANTHER" id="PTHR31876">
    <property type="entry name" value="COV-LIKE PROTEIN 1"/>
    <property type="match status" value="1"/>
</dbReference>
<evidence type="ECO:0000313" key="3">
    <source>
        <dbReference type="EMBL" id="WQH16629.1"/>
    </source>
</evidence>
<sequence length="244" mass="27071">MSEQPQPPDEEGKPGKGGRFLTLRRWLIAGILVWAPLAVTFWVVNALISFMDKSIVLLPPSYRPEAVLGFELPGMGAFFAVVIVLLTGALVANILGRSLIHAWERLLNRIPLVRSIYSAVKQVIETFVSQDSRSFREVVLVEYPRRNAWSIAFVSGEPIGEVQDRIEEHLVTLFVPTAPNPTSGFVIMVPRSELVELNMTVEEGFRMVVSLGVVLPPRRDADGRVLDTAPPEPYLGRADSRDEG</sequence>
<dbReference type="RefSeq" id="WP_322521620.1">
    <property type="nucleotide sequence ID" value="NZ_CP140153.1"/>
</dbReference>
<dbReference type="InterPro" id="IPR007462">
    <property type="entry name" value="COV1-like"/>
</dbReference>
<dbReference type="PANTHER" id="PTHR31876:SF26">
    <property type="entry name" value="PROTEIN LIKE COV 2"/>
    <property type="match status" value="1"/>
</dbReference>
<organism evidence="3 4">
    <name type="scientific">Guyparkeria halophila</name>
    <dbReference type="NCBI Taxonomy" id="47960"/>
    <lineage>
        <taxon>Bacteria</taxon>
        <taxon>Pseudomonadati</taxon>
        <taxon>Pseudomonadota</taxon>
        <taxon>Gammaproteobacteria</taxon>
        <taxon>Chromatiales</taxon>
        <taxon>Thioalkalibacteraceae</taxon>
        <taxon>Guyparkeria</taxon>
    </lineage>
</organism>
<keyword evidence="2" id="KW-1133">Transmembrane helix</keyword>
<reference evidence="3 4" key="1">
    <citation type="submission" date="2023-11" db="EMBL/GenBank/DDBJ databases">
        <title>MicrobeMod: A computational toolkit for identifying prokaryotic methylation and restriction-modification with nanopore sequencing.</title>
        <authorList>
            <person name="Crits-Christoph A."/>
            <person name="Kang S.C."/>
            <person name="Lee H."/>
            <person name="Ostrov N."/>
        </authorList>
    </citation>
    <scope>NUCLEOTIDE SEQUENCE [LARGE SCALE GENOMIC DNA]</scope>
    <source>
        <strain evidence="3 4">ATCC 49870</strain>
    </source>
</reference>
<keyword evidence="2" id="KW-0812">Transmembrane</keyword>
<evidence type="ECO:0000256" key="1">
    <source>
        <dbReference type="SAM" id="MobiDB-lite"/>
    </source>
</evidence>
<feature type="transmembrane region" description="Helical" evidence="2">
    <location>
        <begin position="70"/>
        <end position="95"/>
    </location>
</feature>
<feature type="region of interest" description="Disordered" evidence="1">
    <location>
        <begin position="222"/>
        <end position="244"/>
    </location>
</feature>
<keyword evidence="2" id="KW-0472">Membrane</keyword>
<accession>A0ABZ0YYK4</accession>
<protein>
    <submittedName>
        <fullName evidence="3">DUF502 domain-containing protein</fullName>
    </submittedName>
</protein>